<organism evidence="4 5">
    <name type="scientific">Camelina sativa</name>
    <name type="common">False flax</name>
    <name type="synonym">Myagrum sativum</name>
    <dbReference type="NCBI Taxonomy" id="90675"/>
    <lineage>
        <taxon>Eukaryota</taxon>
        <taxon>Viridiplantae</taxon>
        <taxon>Streptophyta</taxon>
        <taxon>Embryophyta</taxon>
        <taxon>Tracheophyta</taxon>
        <taxon>Spermatophyta</taxon>
        <taxon>Magnoliopsida</taxon>
        <taxon>eudicotyledons</taxon>
        <taxon>Gunneridae</taxon>
        <taxon>Pentapetalae</taxon>
        <taxon>rosids</taxon>
        <taxon>malvids</taxon>
        <taxon>Brassicales</taxon>
        <taxon>Brassicaceae</taxon>
        <taxon>Camelineae</taxon>
        <taxon>Camelina</taxon>
    </lineage>
</organism>
<feature type="chain" id="PRO_5046336541" evidence="3">
    <location>
        <begin position="23"/>
        <end position="144"/>
    </location>
</feature>
<dbReference type="Gene3D" id="3.20.20.80">
    <property type="entry name" value="Glycosidases"/>
    <property type="match status" value="1"/>
</dbReference>
<keyword evidence="4" id="KW-1185">Reference proteome</keyword>
<evidence type="ECO:0000313" key="4">
    <source>
        <dbReference type="Proteomes" id="UP000694864"/>
    </source>
</evidence>
<evidence type="ECO:0000256" key="2">
    <source>
        <dbReference type="ARBA" id="ARBA00022801"/>
    </source>
</evidence>
<keyword evidence="3" id="KW-0732">Signal</keyword>
<accession>A0ABM0UH69</accession>
<dbReference type="InterPro" id="IPR001360">
    <property type="entry name" value="Glyco_hydro_1"/>
</dbReference>
<keyword evidence="2" id="KW-0378">Hydrolase</keyword>
<sequence>MKPLSLFIIFLAIVLTTSYVHAFTRNIFPEDFLFGAATSAYQREGAVNEDSVLNTFSHSDVKLMAEMGLESFRFSITWAGRYGRGFIKPKGLLFYKNLSTSPKNMESNHTLRYIIMTILSLLKMSTEDGSTAKSYFTAYDRCML</sequence>
<name>A0ABM0UH69_CAMSA</name>
<dbReference type="InterPro" id="IPR033132">
    <property type="entry name" value="GH_1_N_CS"/>
</dbReference>
<evidence type="ECO:0000256" key="3">
    <source>
        <dbReference type="SAM" id="SignalP"/>
    </source>
</evidence>
<protein>
    <submittedName>
        <fullName evidence="5">Beta-glucosidase 8 isoform X1</fullName>
    </submittedName>
</protein>
<dbReference type="Pfam" id="PF00232">
    <property type="entry name" value="Glyco_hydro_1"/>
    <property type="match status" value="2"/>
</dbReference>
<comment type="similarity">
    <text evidence="1">Belongs to the glycosyl hydrolase 1 family.</text>
</comment>
<evidence type="ECO:0000313" key="5">
    <source>
        <dbReference type="RefSeq" id="XP_010441102.1"/>
    </source>
</evidence>
<evidence type="ECO:0000256" key="1">
    <source>
        <dbReference type="ARBA" id="ARBA00010838"/>
    </source>
</evidence>
<dbReference type="GeneID" id="104724339"/>
<dbReference type="RefSeq" id="XP_010441102.1">
    <property type="nucleotide sequence ID" value="XM_010442800.1"/>
</dbReference>
<dbReference type="InterPro" id="IPR017853">
    <property type="entry name" value="GH"/>
</dbReference>
<gene>
    <name evidence="5" type="primary">LOC104724339</name>
</gene>
<reference evidence="4" key="1">
    <citation type="journal article" date="2014" name="Nat. Commun.">
        <title>The emerging biofuel crop Camelina sativa retains a highly undifferentiated hexaploid genome structure.</title>
        <authorList>
            <person name="Kagale S."/>
            <person name="Koh C."/>
            <person name="Nixon J."/>
            <person name="Bollina V."/>
            <person name="Clarke W.E."/>
            <person name="Tuteja R."/>
            <person name="Spillane C."/>
            <person name="Robinson S.J."/>
            <person name="Links M.G."/>
            <person name="Clarke C."/>
            <person name="Higgins E.E."/>
            <person name="Huebert T."/>
            <person name="Sharpe A.G."/>
            <person name="Parkin I.A."/>
        </authorList>
    </citation>
    <scope>NUCLEOTIDE SEQUENCE [LARGE SCALE GENOMIC DNA]</scope>
    <source>
        <strain evidence="4">cv. DH55</strain>
    </source>
</reference>
<dbReference type="SUPFAM" id="SSF51445">
    <property type="entry name" value="(Trans)glycosidases"/>
    <property type="match status" value="1"/>
</dbReference>
<dbReference type="PROSITE" id="PS00653">
    <property type="entry name" value="GLYCOSYL_HYDROL_F1_2"/>
    <property type="match status" value="1"/>
</dbReference>
<reference evidence="5" key="2">
    <citation type="submission" date="2025-08" db="UniProtKB">
        <authorList>
            <consortium name="RefSeq"/>
        </authorList>
    </citation>
    <scope>IDENTIFICATION</scope>
    <source>
        <tissue evidence="5">Leaf</tissue>
    </source>
</reference>
<dbReference type="Proteomes" id="UP000694864">
    <property type="component" value="Chromosome 11"/>
</dbReference>
<feature type="signal peptide" evidence="3">
    <location>
        <begin position="1"/>
        <end position="22"/>
    </location>
</feature>
<proteinExistence type="inferred from homology"/>